<dbReference type="AlphaFoldDB" id="A0A5E5BIU9"/>
<gene>
    <name evidence="2" type="ORF">PSP31121_05335</name>
</gene>
<dbReference type="Proteomes" id="UP000335538">
    <property type="component" value="Unassembled WGS sequence"/>
</dbReference>
<accession>A0A5E5BIU9</accession>
<protein>
    <submittedName>
        <fullName evidence="2">Uncharacterized protein</fullName>
    </submittedName>
</protein>
<organism evidence="2 3">
    <name type="scientific">Pandoraea sputorum</name>
    <dbReference type="NCBI Taxonomy" id="93222"/>
    <lineage>
        <taxon>Bacteria</taxon>
        <taxon>Pseudomonadati</taxon>
        <taxon>Pseudomonadota</taxon>
        <taxon>Betaproteobacteria</taxon>
        <taxon>Burkholderiales</taxon>
        <taxon>Burkholderiaceae</taxon>
        <taxon>Pandoraea</taxon>
    </lineage>
</organism>
<sequence>MKPQRLKYWRDFGSRWGIHAIEQSAQSMAFECEGLPDRSEARRQGLRARCVVTAPHAPRAPPRRRMTILRAGGAPGHRGDEPMLHSGQRRARGFRRRIAAQWNGRDRVRHRVRAQHALEEALGARRVAPLLPQDVEFRTLRVDGAPQQGPLVEVPRATGLAARRFDPAGKARAKRVALATPRRVAHRPPGVTLRSSRNASMSRRLSRKRKSPRTASRMNGAERRGPGAGGRETGNG</sequence>
<evidence type="ECO:0000256" key="1">
    <source>
        <dbReference type="SAM" id="MobiDB-lite"/>
    </source>
</evidence>
<feature type="region of interest" description="Disordered" evidence="1">
    <location>
        <begin position="180"/>
        <end position="236"/>
    </location>
</feature>
<dbReference type="EMBL" id="CABPSR010000030">
    <property type="protein sequence ID" value="VVE85634.1"/>
    <property type="molecule type" value="Genomic_DNA"/>
</dbReference>
<evidence type="ECO:0000313" key="2">
    <source>
        <dbReference type="EMBL" id="VVE85634.1"/>
    </source>
</evidence>
<name>A0A5E5BIU9_9BURK</name>
<proteinExistence type="predicted"/>
<reference evidence="2 3" key="1">
    <citation type="submission" date="2019-08" db="EMBL/GenBank/DDBJ databases">
        <authorList>
            <person name="Peeters C."/>
        </authorList>
    </citation>
    <scope>NUCLEOTIDE SEQUENCE [LARGE SCALE GENOMIC DNA]</scope>
    <source>
        <strain evidence="2 3">LMG 31121</strain>
    </source>
</reference>
<feature type="compositionally biased region" description="Gly residues" evidence="1">
    <location>
        <begin position="226"/>
        <end position="236"/>
    </location>
</feature>
<evidence type="ECO:0000313" key="3">
    <source>
        <dbReference type="Proteomes" id="UP000335538"/>
    </source>
</evidence>